<dbReference type="PROSITE" id="PS50089">
    <property type="entry name" value="ZF_RING_2"/>
    <property type="match status" value="1"/>
</dbReference>
<dbReference type="InterPro" id="IPR017907">
    <property type="entry name" value="Znf_RING_CS"/>
</dbReference>
<dbReference type="GO" id="GO:0006357">
    <property type="term" value="P:regulation of transcription by RNA polymerase II"/>
    <property type="evidence" value="ECO:0007669"/>
    <property type="project" value="TreeGrafter"/>
</dbReference>
<keyword evidence="4 9" id="KW-0863">Zinc-finger</keyword>
<dbReference type="PANTHER" id="PTHR12683:SF13">
    <property type="entry name" value="CDK-ACTIVATING KINASE ASSEMBLY FACTOR MAT1"/>
    <property type="match status" value="1"/>
</dbReference>
<evidence type="ECO:0000256" key="4">
    <source>
        <dbReference type="ARBA" id="ARBA00022771"/>
    </source>
</evidence>
<dbReference type="PROSITE" id="PS00518">
    <property type="entry name" value="ZF_RING_1"/>
    <property type="match status" value="1"/>
</dbReference>
<keyword evidence="12" id="KW-0808">Transferase</keyword>
<dbReference type="NCBIfam" id="TIGR00570">
    <property type="entry name" value="cdk7"/>
    <property type="match status" value="1"/>
</dbReference>
<sequence length="358" mass="39835">MALPTRRASGAPTKRLAEDGGASPLSRNLHNLSLQPSNATARPPPQTDTSSDICPVCKSSRYLNPNMKFLVNPECYHKMCESCVDRIFSHGPAPCPIAGCKRTLRKARFRKQTFEDLKVEREVDIRKRVAKAMNKCESDFETLKDYNDYLETVESLTWNLILKVDVDDTERRLRLWEDAQKAELHPNATIRRNLDPDPSLPSDTAHVVLKKGATQRKLPINTTTSNNGPNPPAADDKAPDAGFSFAGLKKRIAPEPEKPFDPYGGWSFDPQFYVLQEDYNTPWLAPYKDNPDYLAGGYDITDFYDRALGDAFSGFGVFIEEEVKARKGSAKAKKGTAKAVKAAASNGAVKDVDMDDVF</sequence>
<dbReference type="Gene3D" id="3.30.40.10">
    <property type="entry name" value="Zinc/RING finger domain, C3HC4 (zinc finger)"/>
    <property type="match status" value="1"/>
</dbReference>
<dbReference type="FunFam" id="3.30.40.10:FF:000037">
    <property type="entry name" value="Cdk-activating kinase assembly factor MAT1, centre"/>
    <property type="match status" value="1"/>
</dbReference>
<dbReference type="SUPFAM" id="SSF57850">
    <property type="entry name" value="RING/U-box"/>
    <property type="match status" value="1"/>
</dbReference>
<evidence type="ECO:0000256" key="9">
    <source>
        <dbReference type="PROSITE-ProRule" id="PRU00175"/>
    </source>
</evidence>
<evidence type="ECO:0000256" key="10">
    <source>
        <dbReference type="SAM" id="MobiDB-lite"/>
    </source>
</evidence>
<dbReference type="Pfam" id="PF06391">
    <property type="entry name" value="MAT1"/>
    <property type="match status" value="1"/>
</dbReference>
<dbReference type="InterPro" id="IPR013083">
    <property type="entry name" value="Znf_RING/FYVE/PHD"/>
</dbReference>
<protein>
    <recommendedName>
        <fullName evidence="2">RNA polymerase II transcription factor B subunit 3</fullName>
    </recommendedName>
    <alternativeName>
        <fullName evidence="8">RNA polymerase II transcription factor B 38 kDa subunit</fullName>
    </alternativeName>
    <alternativeName>
        <fullName evidence="7">RNA polymerase II transcription factor B p38 subunit</fullName>
    </alternativeName>
</protein>
<comment type="caution">
    <text evidence="12">The sequence shown here is derived from an EMBL/GenBank/DDBJ whole genome shotgun (WGS) entry which is preliminary data.</text>
</comment>
<dbReference type="GO" id="GO:0070985">
    <property type="term" value="C:transcription factor TFIIK complex"/>
    <property type="evidence" value="ECO:0007669"/>
    <property type="project" value="UniProtKB-ARBA"/>
</dbReference>
<comment type="subcellular location">
    <subcellularLocation>
        <location evidence="1">Nucleus</location>
    </subcellularLocation>
</comment>
<feature type="region of interest" description="Disordered" evidence="10">
    <location>
        <begin position="216"/>
        <end position="240"/>
    </location>
</feature>
<evidence type="ECO:0000313" key="12">
    <source>
        <dbReference type="EMBL" id="KAF2870265.1"/>
    </source>
</evidence>
<evidence type="ECO:0000256" key="7">
    <source>
        <dbReference type="ARBA" id="ARBA00029873"/>
    </source>
</evidence>
<evidence type="ECO:0000313" key="13">
    <source>
        <dbReference type="Proteomes" id="UP000481861"/>
    </source>
</evidence>
<dbReference type="AlphaFoldDB" id="A0A7C8MM27"/>
<organism evidence="12 13">
    <name type="scientific">Massariosphaeria phaeospora</name>
    <dbReference type="NCBI Taxonomy" id="100035"/>
    <lineage>
        <taxon>Eukaryota</taxon>
        <taxon>Fungi</taxon>
        <taxon>Dikarya</taxon>
        <taxon>Ascomycota</taxon>
        <taxon>Pezizomycotina</taxon>
        <taxon>Dothideomycetes</taxon>
        <taxon>Pleosporomycetidae</taxon>
        <taxon>Pleosporales</taxon>
        <taxon>Pleosporales incertae sedis</taxon>
        <taxon>Massariosphaeria</taxon>
    </lineage>
</organism>
<proteinExistence type="predicted"/>
<keyword evidence="5" id="KW-0862">Zinc</keyword>
<keyword evidence="6" id="KW-0539">Nucleus</keyword>
<feature type="domain" description="RING-type" evidence="11">
    <location>
        <begin position="54"/>
        <end position="97"/>
    </location>
</feature>
<evidence type="ECO:0000256" key="6">
    <source>
        <dbReference type="ARBA" id="ARBA00023242"/>
    </source>
</evidence>
<dbReference type="InterPro" id="IPR004575">
    <property type="entry name" value="MAT1/Tfb3"/>
</dbReference>
<gene>
    <name evidence="12" type="ORF">BDV95DRAFT_496776</name>
</gene>
<accession>A0A7C8MM27</accession>
<dbReference type="Proteomes" id="UP000481861">
    <property type="component" value="Unassembled WGS sequence"/>
</dbReference>
<dbReference type="GO" id="GO:0006289">
    <property type="term" value="P:nucleotide-excision repair"/>
    <property type="evidence" value="ECO:0007669"/>
    <property type="project" value="InterPro"/>
</dbReference>
<dbReference type="Pfam" id="PF17121">
    <property type="entry name" value="zf-C3HC4_5"/>
    <property type="match status" value="1"/>
</dbReference>
<name>A0A7C8MM27_9PLEO</name>
<dbReference type="CDD" id="cd16573">
    <property type="entry name" value="RING-HC_TFB3-like"/>
    <property type="match status" value="1"/>
</dbReference>
<dbReference type="GO" id="GO:0061575">
    <property type="term" value="F:cyclin-dependent protein serine/threonine kinase activator activity"/>
    <property type="evidence" value="ECO:0007669"/>
    <property type="project" value="InterPro"/>
</dbReference>
<dbReference type="GO" id="GO:0008270">
    <property type="term" value="F:zinc ion binding"/>
    <property type="evidence" value="ECO:0007669"/>
    <property type="project" value="UniProtKB-KW"/>
</dbReference>
<evidence type="ECO:0000256" key="3">
    <source>
        <dbReference type="ARBA" id="ARBA00022723"/>
    </source>
</evidence>
<dbReference type="OrthoDB" id="5963at2759"/>
<keyword evidence="12" id="KW-0418">Kinase</keyword>
<dbReference type="GO" id="GO:0016301">
    <property type="term" value="F:kinase activity"/>
    <property type="evidence" value="ECO:0007669"/>
    <property type="project" value="UniProtKB-KW"/>
</dbReference>
<dbReference type="EMBL" id="JAADJZ010000014">
    <property type="protein sequence ID" value="KAF2870265.1"/>
    <property type="molecule type" value="Genomic_DNA"/>
</dbReference>
<evidence type="ECO:0000256" key="2">
    <source>
        <dbReference type="ARBA" id="ARBA00022257"/>
    </source>
</evidence>
<dbReference type="InterPro" id="IPR001841">
    <property type="entry name" value="Znf_RING"/>
</dbReference>
<reference evidence="12 13" key="1">
    <citation type="submission" date="2020-01" db="EMBL/GenBank/DDBJ databases">
        <authorList>
            <consortium name="DOE Joint Genome Institute"/>
            <person name="Haridas S."/>
            <person name="Albert R."/>
            <person name="Binder M."/>
            <person name="Bloem J."/>
            <person name="Labutti K."/>
            <person name="Salamov A."/>
            <person name="Andreopoulos B."/>
            <person name="Baker S.E."/>
            <person name="Barry K."/>
            <person name="Bills G."/>
            <person name="Bluhm B.H."/>
            <person name="Cannon C."/>
            <person name="Castanera R."/>
            <person name="Culley D.E."/>
            <person name="Daum C."/>
            <person name="Ezra D."/>
            <person name="Gonzalez J.B."/>
            <person name="Henrissat B."/>
            <person name="Kuo A."/>
            <person name="Liang C."/>
            <person name="Lipzen A."/>
            <person name="Lutzoni F."/>
            <person name="Magnuson J."/>
            <person name="Mondo S."/>
            <person name="Nolan M."/>
            <person name="Ohm R."/>
            <person name="Pangilinan J."/>
            <person name="Park H.-J.H."/>
            <person name="Ramirez L."/>
            <person name="Alfaro M."/>
            <person name="Sun H."/>
            <person name="Tritt A."/>
            <person name="Yoshinaga Y."/>
            <person name="Zwiers L.-H.L."/>
            <person name="Turgeon B.G."/>
            <person name="Goodwin S.B."/>
            <person name="Spatafora J.W."/>
            <person name="Crous P.W."/>
            <person name="Grigoriev I.V."/>
        </authorList>
    </citation>
    <scope>NUCLEOTIDE SEQUENCE [LARGE SCALE GENOMIC DNA]</scope>
    <source>
        <strain evidence="12 13">CBS 611.86</strain>
    </source>
</reference>
<dbReference type="InterPro" id="IPR015877">
    <property type="entry name" value="MAT1_centre"/>
</dbReference>
<feature type="compositionally biased region" description="Low complexity" evidence="10">
    <location>
        <begin position="219"/>
        <end position="228"/>
    </location>
</feature>
<feature type="compositionally biased region" description="Polar residues" evidence="10">
    <location>
        <begin position="25"/>
        <end position="40"/>
    </location>
</feature>
<feature type="region of interest" description="Disordered" evidence="10">
    <location>
        <begin position="1"/>
        <end position="51"/>
    </location>
</feature>
<keyword evidence="3" id="KW-0479">Metal-binding</keyword>
<keyword evidence="13" id="KW-1185">Reference proteome</keyword>
<evidence type="ECO:0000256" key="5">
    <source>
        <dbReference type="ARBA" id="ARBA00022833"/>
    </source>
</evidence>
<dbReference type="PANTHER" id="PTHR12683">
    <property type="entry name" value="CDK-ACTIVATING KINASE ASSEMBLY FACTOR MAT1"/>
    <property type="match status" value="1"/>
</dbReference>
<evidence type="ECO:0000256" key="8">
    <source>
        <dbReference type="ARBA" id="ARBA00033277"/>
    </source>
</evidence>
<evidence type="ECO:0000259" key="11">
    <source>
        <dbReference type="PROSITE" id="PS50089"/>
    </source>
</evidence>
<evidence type="ECO:0000256" key="1">
    <source>
        <dbReference type="ARBA" id="ARBA00004123"/>
    </source>
</evidence>